<keyword evidence="3" id="KW-1185">Reference proteome</keyword>
<dbReference type="EMBL" id="BLLB01000002">
    <property type="protein sequence ID" value="GFH03647.1"/>
    <property type="molecule type" value="Genomic_DNA"/>
</dbReference>
<evidence type="ECO:0000313" key="3">
    <source>
        <dbReference type="Proteomes" id="UP000465304"/>
    </source>
</evidence>
<sequence length="56" mass="6127">MNSPDQADPQPSESSTNDDDSAADGAATKRTKPWWQDHPELDAIRARVEAEIYGLA</sequence>
<feature type="compositionally biased region" description="Polar residues" evidence="1">
    <location>
        <begin position="1"/>
        <end position="15"/>
    </location>
</feature>
<feature type="region of interest" description="Disordered" evidence="1">
    <location>
        <begin position="1"/>
        <end position="41"/>
    </location>
</feature>
<evidence type="ECO:0000313" key="2">
    <source>
        <dbReference type="EMBL" id="GFH03647.1"/>
    </source>
</evidence>
<reference evidence="2 3" key="1">
    <citation type="journal article" date="2019" name="Emerg. Microbes Infect.">
        <title>Comprehensive subspecies identification of 175 nontuberculous mycobacteria species based on 7547 genomic profiles.</title>
        <authorList>
            <person name="Matsumoto Y."/>
            <person name="Kinjo T."/>
            <person name="Motooka D."/>
            <person name="Nabeya D."/>
            <person name="Jung N."/>
            <person name="Uechi K."/>
            <person name="Horii T."/>
            <person name="Iida T."/>
            <person name="Fujita J."/>
            <person name="Nakamura S."/>
        </authorList>
    </citation>
    <scope>NUCLEOTIDE SEQUENCE [LARGE SCALE GENOMIC DNA]</scope>
    <source>
        <strain evidence="2 3">JCM 30996</strain>
    </source>
</reference>
<evidence type="ECO:0000256" key="1">
    <source>
        <dbReference type="SAM" id="MobiDB-lite"/>
    </source>
</evidence>
<accession>A0A7I9ZSD8</accession>
<organism evidence="2 3">
    <name type="scientific">Mycolicibacterium hippocampi</name>
    <dbReference type="NCBI Taxonomy" id="659824"/>
    <lineage>
        <taxon>Bacteria</taxon>
        <taxon>Bacillati</taxon>
        <taxon>Actinomycetota</taxon>
        <taxon>Actinomycetes</taxon>
        <taxon>Mycobacteriales</taxon>
        <taxon>Mycobacteriaceae</taxon>
        <taxon>Mycolicibacterium</taxon>
    </lineage>
</organism>
<dbReference type="RefSeq" id="WP_163891450.1">
    <property type="nucleotide sequence ID" value="NZ_BLLB01000002.1"/>
</dbReference>
<protein>
    <submittedName>
        <fullName evidence="2">Uncharacterized protein</fullName>
    </submittedName>
</protein>
<comment type="caution">
    <text evidence="2">The sequence shown here is derived from an EMBL/GenBank/DDBJ whole genome shotgun (WGS) entry which is preliminary data.</text>
</comment>
<gene>
    <name evidence="2" type="ORF">MHIP_41300</name>
</gene>
<proteinExistence type="predicted"/>
<name>A0A7I9ZSD8_9MYCO</name>
<dbReference type="Proteomes" id="UP000465304">
    <property type="component" value="Unassembled WGS sequence"/>
</dbReference>
<dbReference type="AlphaFoldDB" id="A0A7I9ZSD8"/>